<proteinExistence type="predicted"/>
<feature type="domain" description="BTB" evidence="2">
    <location>
        <begin position="27"/>
        <end position="95"/>
    </location>
</feature>
<dbReference type="InterPro" id="IPR000210">
    <property type="entry name" value="BTB/POZ_dom"/>
</dbReference>
<accession>A0ABR1K1P7</accession>
<reference evidence="3 4" key="1">
    <citation type="submission" date="2024-01" db="EMBL/GenBank/DDBJ databases">
        <title>A draft genome for the cacao thread blight pathogen Marasmiellus scandens.</title>
        <authorList>
            <person name="Baruah I.K."/>
            <person name="Leung J."/>
            <person name="Bukari Y."/>
            <person name="Amoako-Attah I."/>
            <person name="Meinhardt L.W."/>
            <person name="Bailey B.A."/>
            <person name="Cohen S.P."/>
        </authorList>
    </citation>
    <scope>NUCLEOTIDE SEQUENCE [LARGE SCALE GENOMIC DNA]</scope>
    <source>
        <strain evidence="3 4">GH-19</strain>
    </source>
</reference>
<dbReference type="Gene3D" id="3.30.710.10">
    <property type="entry name" value="Potassium Channel Kv1.1, Chain A"/>
    <property type="match status" value="1"/>
</dbReference>
<dbReference type="PANTHER" id="PTHR47369:SF1">
    <property type="entry name" value="BTB_POZ DOMAIN-CONTAINING PROTEIN"/>
    <property type="match status" value="1"/>
</dbReference>
<feature type="compositionally biased region" description="Polar residues" evidence="1">
    <location>
        <begin position="300"/>
        <end position="309"/>
    </location>
</feature>
<evidence type="ECO:0000313" key="4">
    <source>
        <dbReference type="Proteomes" id="UP001498398"/>
    </source>
</evidence>
<feature type="compositionally biased region" description="Low complexity" evidence="1">
    <location>
        <begin position="280"/>
        <end position="298"/>
    </location>
</feature>
<comment type="caution">
    <text evidence="3">The sequence shown here is derived from an EMBL/GenBank/DDBJ whole genome shotgun (WGS) entry which is preliminary data.</text>
</comment>
<sequence length="932" mass="100862">MNSPTTTPTAFDLQSHLYSSFLTRSTADVALKVSGTWSAVYRLHRVVLIQAGFFRALFTAGFSETSRPYEINVELDDVNITRAAFELCIARLYGGGPALYIHPTLIPTPNSPLTPGFPFPHVNILSFNAPAGQQPATPHFLMSLLATSLYFSIPSLASQALSLILSTIGPYTIMHYLNFALGKHVQRENILDSAVGLEDVAEILTEDDVEFESDFDDASESVQKEAVSPSQIPRTFHYGAISDKIGEACATWLSRWGADMFVHEEHEALKSLDHQSSSTSSASISVTRSTSASSRPRAQTLPSSVNSSEGSTIRKRVIPSIWIGDGLSPSWIRALISSDFFFIDDERARYEFATRVVEIRRRMKKLEGEHVYGKGKAPVNDDVPADLDDTEEAEWRNLFETGLYYANMTPDVFLKLSNDISPTTGKPYAPLAILQAASWDHLLLRHMITERQSSPTSSPTSSLSPSSPTPSSPKGDLGIAVNGADLISSSSKCADETSKAYFLIAADESLRIGDTINVSGIGIAEGSIHNNISMDQLFANSHAATRPTKGDRVSVTENGPTTPDSRTFFGLVGDSLMISSRGVKIRGAVNDDVRLAPSAMERLSKRMYSPYPPYRFSVEFWDLESLKDKQRLHSKTIWYAGSLFNIYVQIIRKKDKPSVGTAGTMHHQLGIYLHRQSTVESIPPRSAPNPKTKKQEEEGRGALCLDGMLNVQEPNGGVSQIKPGYSHSPSLPPLSTSTFAPAPLRYSASDLRPSTPQTSIPRNLVGSLPSRPATSNSVTPSPSSGLLSSQLSSSLPSPSSGLLPSLGRSQNSSLSRAYNLSSSVSSSVPQFSGTDILPNTVPSPSPSSQPYRDPRTIVSVYFSVLCSSPTGNAQTQFRSGPDVFKVSQSWGWKSGGLLGIKADDRGSISGGENVDTPGREVSLRATVVLGIV</sequence>
<feature type="region of interest" description="Disordered" evidence="1">
    <location>
        <begin position="677"/>
        <end position="698"/>
    </location>
</feature>
<protein>
    <recommendedName>
        <fullName evidence="2">BTB domain-containing protein</fullName>
    </recommendedName>
</protein>
<dbReference type="PROSITE" id="PS50097">
    <property type="entry name" value="BTB"/>
    <property type="match status" value="1"/>
</dbReference>
<dbReference type="EMBL" id="JBANRG010000003">
    <property type="protein sequence ID" value="KAK7468529.1"/>
    <property type="molecule type" value="Genomic_DNA"/>
</dbReference>
<feature type="compositionally biased region" description="Low complexity" evidence="1">
    <location>
        <begin position="453"/>
        <end position="466"/>
    </location>
</feature>
<feature type="region of interest" description="Disordered" evidence="1">
    <location>
        <begin position="280"/>
        <end position="309"/>
    </location>
</feature>
<dbReference type="PANTHER" id="PTHR47369">
    <property type="entry name" value="BTB/POZ DOMAIN-CONTAINING PROTEIN"/>
    <property type="match status" value="1"/>
</dbReference>
<gene>
    <name evidence="3" type="ORF">VKT23_003033</name>
</gene>
<feature type="compositionally biased region" description="Low complexity" evidence="1">
    <location>
        <begin position="780"/>
        <end position="808"/>
    </location>
</feature>
<dbReference type="SUPFAM" id="SSF54695">
    <property type="entry name" value="POZ domain"/>
    <property type="match status" value="1"/>
</dbReference>
<feature type="region of interest" description="Disordered" evidence="1">
    <location>
        <begin position="451"/>
        <end position="478"/>
    </location>
</feature>
<feature type="compositionally biased region" description="Polar residues" evidence="1">
    <location>
        <begin position="752"/>
        <end position="761"/>
    </location>
</feature>
<feature type="region of interest" description="Disordered" evidence="1">
    <location>
        <begin position="829"/>
        <end position="852"/>
    </location>
</feature>
<organism evidence="3 4">
    <name type="scientific">Marasmiellus scandens</name>
    <dbReference type="NCBI Taxonomy" id="2682957"/>
    <lineage>
        <taxon>Eukaryota</taxon>
        <taxon>Fungi</taxon>
        <taxon>Dikarya</taxon>
        <taxon>Basidiomycota</taxon>
        <taxon>Agaricomycotina</taxon>
        <taxon>Agaricomycetes</taxon>
        <taxon>Agaricomycetidae</taxon>
        <taxon>Agaricales</taxon>
        <taxon>Marasmiineae</taxon>
        <taxon>Omphalotaceae</taxon>
        <taxon>Marasmiellus</taxon>
    </lineage>
</organism>
<name>A0ABR1K1P7_9AGAR</name>
<dbReference type="InterPro" id="IPR011333">
    <property type="entry name" value="SKP1/BTB/POZ_sf"/>
</dbReference>
<evidence type="ECO:0000259" key="2">
    <source>
        <dbReference type="PROSITE" id="PS50097"/>
    </source>
</evidence>
<evidence type="ECO:0000313" key="3">
    <source>
        <dbReference type="EMBL" id="KAK7468529.1"/>
    </source>
</evidence>
<feature type="region of interest" description="Disordered" evidence="1">
    <location>
        <begin position="713"/>
        <end position="808"/>
    </location>
</feature>
<dbReference type="Proteomes" id="UP001498398">
    <property type="component" value="Unassembled WGS sequence"/>
</dbReference>
<evidence type="ECO:0000256" key="1">
    <source>
        <dbReference type="SAM" id="MobiDB-lite"/>
    </source>
</evidence>
<keyword evidence="4" id="KW-1185">Reference proteome</keyword>